<reference evidence="1 2" key="1">
    <citation type="submission" date="2024-09" db="EMBL/GenBank/DDBJ databases">
        <authorList>
            <person name="Sun Q."/>
            <person name="Mori K."/>
        </authorList>
    </citation>
    <scope>NUCLEOTIDE SEQUENCE [LARGE SCALE GENOMIC DNA]</scope>
    <source>
        <strain evidence="1 2">JCM 13503</strain>
    </source>
</reference>
<name>A0ABV6B5B9_9DEIO</name>
<protein>
    <submittedName>
        <fullName evidence="1">Uncharacterized protein</fullName>
    </submittedName>
</protein>
<sequence length="54" mass="5702">MPERLGMGVKEEDAYGLLGLNQALHFQERGDHMKWDGVAAAGVGIDGDAMVTSG</sequence>
<evidence type="ECO:0000313" key="1">
    <source>
        <dbReference type="EMBL" id="MFB9994952.1"/>
    </source>
</evidence>
<accession>A0ABV6B5B9</accession>
<organism evidence="1 2">
    <name type="scientific">Deinococcus oregonensis</name>
    <dbReference type="NCBI Taxonomy" id="1805970"/>
    <lineage>
        <taxon>Bacteria</taxon>
        <taxon>Thermotogati</taxon>
        <taxon>Deinococcota</taxon>
        <taxon>Deinococci</taxon>
        <taxon>Deinococcales</taxon>
        <taxon>Deinococcaceae</taxon>
        <taxon>Deinococcus</taxon>
    </lineage>
</organism>
<dbReference type="EMBL" id="JBHLYR010000073">
    <property type="protein sequence ID" value="MFB9994952.1"/>
    <property type="molecule type" value="Genomic_DNA"/>
</dbReference>
<keyword evidence="2" id="KW-1185">Reference proteome</keyword>
<proteinExistence type="predicted"/>
<evidence type="ECO:0000313" key="2">
    <source>
        <dbReference type="Proteomes" id="UP001589733"/>
    </source>
</evidence>
<dbReference type="RefSeq" id="WP_380016410.1">
    <property type="nucleotide sequence ID" value="NZ_JBHLYR010000073.1"/>
</dbReference>
<dbReference type="Proteomes" id="UP001589733">
    <property type="component" value="Unassembled WGS sequence"/>
</dbReference>
<gene>
    <name evidence="1" type="ORF">ACFFLM_23665</name>
</gene>
<comment type="caution">
    <text evidence="1">The sequence shown here is derived from an EMBL/GenBank/DDBJ whole genome shotgun (WGS) entry which is preliminary data.</text>
</comment>